<organism evidence="1">
    <name type="scientific">marine sediment metagenome</name>
    <dbReference type="NCBI Taxonomy" id="412755"/>
    <lineage>
        <taxon>unclassified sequences</taxon>
        <taxon>metagenomes</taxon>
        <taxon>ecological metagenomes</taxon>
    </lineage>
</organism>
<accession>A0A0F9GT69</accession>
<evidence type="ECO:0000313" key="1">
    <source>
        <dbReference type="EMBL" id="KKL72585.1"/>
    </source>
</evidence>
<dbReference type="AlphaFoldDB" id="A0A0F9GT69"/>
<sequence>MKFLVTGTAAFGPLTENSDLDIVMTYWESDKLRVILNELGI</sequence>
<feature type="non-terminal residue" evidence="1">
    <location>
        <position position="41"/>
    </location>
</feature>
<gene>
    <name evidence="1" type="ORF">LCGC14_2083450</name>
</gene>
<evidence type="ECO:0008006" key="2">
    <source>
        <dbReference type="Google" id="ProtNLM"/>
    </source>
</evidence>
<proteinExistence type="predicted"/>
<reference evidence="1" key="1">
    <citation type="journal article" date="2015" name="Nature">
        <title>Complex archaea that bridge the gap between prokaryotes and eukaryotes.</title>
        <authorList>
            <person name="Spang A."/>
            <person name="Saw J.H."/>
            <person name="Jorgensen S.L."/>
            <person name="Zaremba-Niedzwiedzka K."/>
            <person name="Martijn J."/>
            <person name="Lind A.E."/>
            <person name="van Eijk R."/>
            <person name="Schleper C."/>
            <person name="Guy L."/>
            <person name="Ettema T.J."/>
        </authorList>
    </citation>
    <scope>NUCLEOTIDE SEQUENCE</scope>
</reference>
<protein>
    <recommendedName>
        <fullName evidence="2">Polymerase nucleotidyl transferase domain-containing protein</fullName>
    </recommendedName>
</protein>
<comment type="caution">
    <text evidence="1">The sequence shown here is derived from an EMBL/GenBank/DDBJ whole genome shotgun (WGS) entry which is preliminary data.</text>
</comment>
<dbReference type="EMBL" id="LAZR01025227">
    <property type="protein sequence ID" value="KKL72585.1"/>
    <property type="molecule type" value="Genomic_DNA"/>
</dbReference>
<name>A0A0F9GT69_9ZZZZ</name>